<accession>A0A4Y2N5X5</accession>
<dbReference type="EMBL" id="BGPR01008471">
    <property type="protein sequence ID" value="GBN34024.1"/>
    <property type="molecule type" value="Genomic_DNA"/>
</dbReference>
<gene>
    <name evidence="1" type="ORF">AVEN_6275_1</name>
</gene>
<protein>
    <submittedName>
        <fullName evidence="1">Uncharacterized protein</fullName>
    </submittedName>
</protein>
<reference evidence="1 2" key="1">
    <citation type="journal article" date="2019" name="Sci. Rep.">
        <title>Orb-weaving spider Araneus ventricosus genome elucidates the spidroin gene catalogue.</title>
        <authorList>
            <person name="Kono N."/>
            <person name="Nakamura H."/>
            <person name="Ohtoshi R."/>
            <person name="Moran D.A.P."/>
            <person name="Shinohara A."/>
            <person name="Yoshida Y."/>
            <person name="Fujiwara M."/>
            <person name="Mori M."/>
            <person name="Tomita M."/>
            <person name="Arakawa K."/>
        </authorList>
    </citation>
    <scope>NUCLEOTIDE SEQUENCE [LARGE SCALE GENOMIC DNA]</scope>
</reference>
<proteinExistence type="predicted"/>
<comment type="caution">
    <text evidence="1">The sequence shown here is derived from an EMBL/GenBank/DDBJ whole genome shotgun (WGS) entry which is preliminary data.</text>
</comment>
<name>A0A4Y2N5X5_ARAVE</name>
<evidence type="ECO:0000313" key="2">
    <source>
        <dbReference type="Proteomes" id="UP000499080"/>
    </source>
</evidence>
<dbReference type="OrthoDB" id="6694091at2759"/>
<evidence type="ECO:0000313" key="1">
    <source>
        <dbReference type="EMBL" id="GBN34024.1"/>
    </source>
</evidence>
<dbReference type="AlphaFoldDB" id="A0A4Y2N5X5"/>
<organism evidence="1 2">
    <name type="scientific">Araneus ventricosus</name>
    <name type="common">Orbweaver spider</name>
    <name type="synonym">Epeira ventricosa</name>
    <dbReference type="NCBI Taxonomy" id="182803"/>
    <lineage>
        <taxon>Eukaryota</taxon>
        <taxon>Metazoa</taxon>
        <taxon>Ecdysozoa</taxon>
        <taxon>Arthropoda</taxon>
        <taxon>Chelicerata</taxon>
        <taxon>Arachnida</taxon>
        <taxon>Araneae</taxon>
        <taxon>Araneomorphae</taxon>
        <taxon>Entelegynae</taxon>
        <taxon>Araneoidea</taxon>
        <taxon>Araneidae</taxon>
        <taxon>Araneus</taxon>
    </lineage>
</organism>
<sequence length="109" mass="12838">MSISLDQQTQKENYDVALAIKLLKSFNLFLGIWYNHFNAILVDAGEMASEIDAGNNFESIPRHRVRRRKRQFDYENQDEPIIDTQGKYKIEFFYDLDDTVISSLEERLS</sequence>
<dbReference type="Proteomes" id="UP000499080">
    <property type="component" value="Unassembled WGS sequence"/>
</dbReference>
<keyword evidence="2" id="KW-1185">Reference proteome</keyword>